<name>A0AAD5SNN3_9FUNG</name>
<keyword evidence="2" id="KW-1185">Reference proteome</keyword>
<gene>
    <name evidence="1" type="ORF">HK100_010885</name>
</gene>
<dbReference type="EMBL" id="JADGJH010006199">
    <property type="protein sequence ID" value="KAJ3077877.1"/>
    <property type="molecule type" value="Genomic_DNA"/>
</dbReference>
<sequence>MTKLLFDDLANCNEEDRKNLTAITKSEVTVPAQLPKEVQLTVFVAMKVNDIVNHWNGLYAGDVCEWLFPKYTFKYGKAVDDIQLAAMFLETSNDDTLVSFLDQKQ</sequence>
<comment type="caution">
    <text evidence="1">The sequence shown here is derived from an EMBL/GenBank/DDBJ whole genome shotgun (WGS) entry which is preliminary data.</text>
</comment>
<dbReference type="Proteomes" id="UP001211907">
    <property type="component" value="Unassembled WGS sequence"/>
</dbReference>
<dbReference type="AlphaFoldDB" id="A0AAD5SNN3"/>
<reference evidence="1" key="1">
    <citation type="submission" date="2020-05" db="EMBL/GenBank/DDBJ databases">
        <title>Phylogenomic resolution of chytrid fungi.</title>
        <authorList>
            <person name="Stajich J.E."/>
            <person name="Amses K."/>
            <person name="Simmons R."/>
            <person name="Seto K."/>
            <person name="Myers J."/>
            <person name="Bonds A."/>
            <person name="Quandt C.A."/>
            <person name="Barry K."/>
            <person name="Liu P."/>
            <person name="Grigoriev I."/>
            <person name="Longcore J.E."/>
            <person name="James T.Y."/>
        </authorList>
    </citation>
    <scope>NUCLEOTIDE SEQUENCE</scope>
    <source>
        <strain evidence="1">JEL0513</strain>
    </source>
</reference>
<feature type="non-terminal residue" evidence="1">
    <location>
        <position position="105"/>
    </location>
</feature>
<accession>A0AAD5SNN3</accession>
<proteinExistence type="predicted"/>
<evidence type="ECO:0000313" key="1">
    <source>
        <dbReference type="EMBL" id="KAJ3077877.1"/>
    </source>
</evidence>
<protein>
    <submittedName>
        <fullName evidence="1">Uncharacterized protein</fullName>
    </submittedName>
</protein>
<organism evidence="1 2">
    <name type="scientific">Physocladia obscura</name>
    <dbReference type="NCBI Taxonomy" id="109957"/>
    <lineage>
        <taxon>Eukaryota</taxon>
        <taxon>Fungi</taxon>
        <taxon>Fungi incertae sedis</taxon>
        <taxon>Chytridiomycota</taxon>
        <taxon>Chytridiomycota incertae sedis</taxon>
        <taxon>Chytridiomycetes</taxon>
        <taxon>Chytridiales</taxon>
        <taxon>Chytriomycetaceae</taxon>
        <taxon>Physocladia</taxon>
    </lineage>
</organism>
<evidence type="ECO:0000313" key="2">
    <source>
        <dbReference type="Proteomes" id="UP001211907"/>
    </source>
</evidence>